<proteinExistence type="inferred from homology"/>
<evidence type="ECO:0000259" key="2">
    <source>
        <dbReference type="PROSITE" id="PS51767"/>
    </source>
</evidence>
<dbReference type="InterPro" id="IPR021109">
    <property type="entry name" value="Peptidase_aspartic_dom_sf"/>
</dbReference>
<organism evidence="3 4">
    <name type="scientific">Pristionchus entomophagus</name>
    <dbReference type="NCBI Taxonomy" id="358040"/>
    <lineage>
        <taxon>Eukaryota</taxon>
        <taxon>Metazoa</taxon>
        <taxon>Ecdysozoa</taxon>
        <taxon>Nematoda</taxon>
        <taxon>Chromadorea</taxon>
        <taxon>Rhabditida</taxon>
        <taxon>Rhabditina</taxon>
        <taxon>Diplogasteromorpha</taxon>
        <taxon>Diplogasteroidea</taxon>
        <taxon>Neodiplogasteridae</taxon>
        <taxon>Pristionchus</taxon>
    </lineage>
</organism>
<comment type="similarity">
    <text evidence="1">Belongs to the peptidase A1 family.</text>
</comment>
<gene>
    <name evidence="3" type="ORF">PENTCL1PPCAC_21923</name>
</gene>
<dbReference type="GO" id="GO:0005764">
    <property type="term" value="C:lysosome"/>
    <property type="evidence" value="ECO:0007669"/>
    <property type="project" value="TreeGrafter"/>
</dbReference>
<dbReference type="PROSITE" id="PS51767">
    <property type="entry name" value="PEPTIDASE_A1"/>
    <property type="match status" value="1"/>
</dbReference>
<dbReference type="Gene3D" id="2.40.70.10">
    <property type="entry name" value="Acid Proteases"/>
    <property type="match status" value="1"/>
</dbReference>
<dbReference type="EMBL" id="BTSX01000005">
    <property type="protein sequence ID" value="GMS99748.1"/>
    <property type="molecule type" value="Genomic_DNA"/>
</dbReference>
<dbReference type="InterPro" id="IPR033121">
    <property type="entry name" value="PEPTIDASE_A1"/>
</dbReference>
<keyword evidence="4" id="KW-1185">Reference proteome</keyword>
<dbReference type="Pfam" id="PF00026">
    <property type="entry name" value="Asp"/>
    <property type="match status" value="1"/>
</dbReference>
<dbReference type="PANTHER" id="PTHR47966">
    <property type="entry name" value="BETA-SITE APP-CLEAVING ENZYME, ISOFORM A-RELATED"/>
    <property type="match status" value="1"/>
</dbReference>
<evidence type="ECO:0000256" key="1">
    <source>
        <dbReference type="ARBA" id="ARBA00007447"/>
    </source>
</evidence>
<comment type="caution">
    <text evidence="3">The sequence shown here is derived from an EMBL/GenBank/DDBJ whole genome shotgun (WGS) entry which is preliminary data.</text>
</comment>
<evidence type="ECO:0000313" key="3">
    <source>
        <dbReference type="EMBL" id="GMS99748.1"/>
    </source>
</evidence>
<sequence>MVHRRPPEEVKYILAGTGASWDTTYQMYTLPCKGSKPDMVFKIGGIDYRVPAFEYMLDYGLSDGKCVLAVSGAAENKDKQTWYLGAPFMRQFS</sequence>
<evidence type="ECO:0000313" key="4">
    <source>
        <dbReference type="Proteomes" id="UP001432027"/>
    </source>
</evidence>
<dbReference type="GO" id="GO:0004190">
    <property type="term" value="F:aspartic-type endopeptidase activity"/>
    <property type="evidence" value="ECO:0007669"/>
    <property type="project" value="InterPro"/>
</dbReference>
<accession>A0AAV5TYW4</accession>
<dbReference type="Proteomes" id="UP001432027">
    <property type="component" value="Unassembled WGS sequence"/>
</dbReference>
<dbReference type="AlphaFoldDB" id="A0AAV5TYW4"/>
<dbReference type="PANTHER" id="PTHR47966:SF8">
    <property type="entry name" value="ASPARTIC PROTEASE 1-RELATED"/>
    <property type="match status" value="1"/>
</dbReference>
<protein>
    <recommendedName>
        <fullName evidence="2">Peptidase A1 domain-containing protein</fullName>
    </recommendedName>
</protein>
<reference evidence="3" key="1">
    <citation type="submission" date="2023-10" db="EMBL/GenBank/DDBJ databases">
        <title>Genome assembly of Pristionchus species.</title>
        <authorList>
            <person name="Yoshida K."/>
            <person name="Sommer R.J."/>
        </authorList>
    </citation>
    <scope>NUCLEOTIDE SEQUENCE</scope>
    <source>
        <strain evidence="3">RS0144</strain>
    </source>
</reference>
<feature type="domain" description="Peptidase A1" evidence="2">
    <location>
        <begin position="1"/>
        <end position="93"/>
    </location>
</feature>
<dbReference type="InterPro" id="IPR001461">
    <property type="entry name" value="Aspartic_peptidase_A1"/>
</dbReference>
<dbReference type="GO" id="GO:0006508">
    <property type="term" value="P:proteolysis"/>
    <property type="evidence" value="ECO:0007669"/>
    <property type="project" value="InterPro"/>
</dbReference>
<name>A0AAV5TYW4_9BILA</name>
<dbReference type="SUPFAM" id="SSF50630">
    <property type="entry name" value="Acid proteases"/>
    <property type="match status" value="1"/>
</dbReference>